<dbReference type="SUPFAM" id="SSF50156">
    <property type="entry name" value="PDZ domain-like"/>
    <property type="match status" value="1"/>
</dbReference>
<keyword evidence="7 11" id="KW-0862">Zinc</keyword>
<comment type="caution">
    <text evidence="13">The sequence shown here is derived from an EMBL/GenBank/DDBJ whole genome shotgun (WGS) entry which is preliminary data.</text>
</comment>
<evidence type="ECO:0000256" key="11">
    <source>
        <dbReference type="RuleBase" id="RU362031"/>
    </source>
</evidence>
<dbReference type="PROSITE" id="PS50106">
    <property type="entry name" value="PDZ"/>
    <property type="match status" value="1"/>
</dbReference>
<dbReference type="Proteomes" id="UP000030392">
    <property type="component" value="Unassembled WGS sequence"/>
</dbReference>
<dbReference type="InterPro" id="IPR004387">
    <property type="entry name" value="Pept_M50_Zn"/>
</dbReference>
<dbReference type="GO" id="GO:0004222">
    <property type="term" value="F:metalloendopeptidase activity"/>
    <property type="evidence" value="ECO:0007669"/>
    <property type="project" value="InterPro"/>
</dbReference>
<keyword evidence="11" id="KW-0479">Metal-binding</keyword>
<evidence type="ECO:0000313" key="14">
    <source>
        <dbReference type="Proteomes" id="UP000030392"/>
    </source>
</evidence>
<dbReference type="GO" id="GO:0006508">
    <property type="term" value="P:proteolysis"/>
    <property type="evidence" value="ECO:0007669"/>
    <property type="project" value="UniProtKB-KW"/>
</dbReference>
<evidence type="ECO:0000313" key="13">
    <source>
        <dbReference type="EMBL" id="KGG20788.1"/>
    </source>
</evidence>
<dbReference type="Gene3D" id="2.30.42.10">
    <property type="match status" value="1"/>
</dbReference>
<dbReference type="PANTHER" id="PTHR42837">
    <property type="entry name" value="REGULATOR OF SIGMA-E PROTEASE RSEP"/>
    <property type="match status" value="1"/>
</dbReference>
<organism evidence="13 14">
    <name type="scientific">Prochlorococcus marinus str. PAC1</name>
    <dbReference type="NCBI Taxonomy" id="59924"/>
    <lineage>
        <taxon>Bacteria</taxon>
        <taxon>Bacillati</taxon>
        <taxon>Cyanobacteriota</taxon>
        <taxon>Cyanophyceae</taxon>
        <taxon>Synechococcales</taxon>
        <taxon>Prochlorococcaceae</taxon>
        <taxon>Prochlorococcus</taxon>
    </lineage>
</organism>
<evidence type="ECO:0000256" key="6">
    <source>
        <dbReference type="ARBA" id="ARBA00022801"/>
    </source>
</evidence>
<dbReference type="EC" id="3.4.24.-" evidence="11"/>
<dbReference type="PANTHER" id="PTHR42837:SF2">
    <property type="entry name" value="MEMBRANE METALLOPROTEASE ARASP2, CHLOROPLASTIC-RELATED"/>
    <property type="match status" value="1"/>
</dbReference>
<comment type="cofactor">
    <cofactor evidence="1 11">
        <name>Zn(2+)</name>
        <dbReference type="ChEBI" id="CHEBI:29105"/>
    </cofactor>
</comment>
<comment type="similarity">
    <text evidence="3 11">Belongs to the peptidase M50B family.</text>
</comment>
<dbReference type="GO" id="GO:0046872">
    <property type="term" value="F:metal ion binding"/>
    <property type="evidence" value="ECO:0007669"/>
    <property type="project" value="UniProtKB-KW"/>
</dbReference>
<evidence type="ECO:0000256" key="10">
    <source>
        <dbReference type="ARBA" id="ARBA00023136"/>
    </source>
</evidence>
<evidence type="ECO:0000256" key="5">
    <source>
        <dbReference type="ARBA" id="ARBA00022692"/>
    </source>
</evidence>
<dbReference type="AlphaFoldDB" id="A0A0A2C378"/>
<reference evidence="14" key="1">
    <citation type="journal article" date="2014" name="Sci. Data">
        <title>Genomes of diverse isolates of the marine cyanobacterium Prochlorococcus.</title>
        <authorList>
            <person name="Biller S."/>
            <person name="Berube P."/>
            <person name="Thompson J."/>
            <person name="Kelly L."/>
            <person name="Roggensack S."/>
            <person name="Awad L."/>
            <person name="Roache-Johnson K."/>
            <person name="Ding H."/>
            <person name="Giovannoni S.J."/>
            <person name="Moore L.R."/>
            <person name="Chisholm S.W."/>
        </authorList>
    </citation>
    <scope>NUCLEOTIDE SEQUENCE [LARGE SCALE GENOMIC DNA]</scope>
    <source>
        <strain evidence="14">PAC1</strain>
    </source>
</reference>
<dbReference type="NCBIfam" id="TIGR00054">
    <property type="entry name" value="RIP metalloprotease RseP"/>
    <property type="match status" value="1"/>
</dbReference>
<keyword evidence="9 11" id="KW-0482">Metalloprotease</keyword>
<evidence type="ECO:0000256" key="8">
    <source>
        <dbReference type="ARBA" id="ARBA00022989"/>
    </source>
</evidence>
<keyword evidence="8 11" id="KW-1133">Transmembrane helix</keyword>
<keyword evidence="6 11" id="KW-0378">Hydrolase</keyword>
<evidence type="ECO:0000256" key="1">
    <source>
        <dbReference type="ARBA" id="ARBA00001947"/>
    </source>
</evidence>
<dbReference type="EMBL" id="JNAX01000010">
    <property type="protein sequence ID" value="KGG20788.1"/>
    <property type="molecule type" value="Genomic_DNA"/>
</dbReference>
<keyword evidence="4 13" id="KW-0645">Protease</keyword>
<keyword evidence="10 11" id="KW-0472">Membrane</keyword>
<proteinExistence type="inferred from homology"/>
<evidence type="ECO:0000256" key="2">
    <source>
        <dbReference type="ARBA" id="ARBA00004141"/>
    </source>
</evidence>
<dbReference type="InterPro" id="IPR008915">
    <property type="entry name" value="Peptidase_M50"/>
</dbReference>
<dbReference type="InterPro" id="IPR036034">
    <property type="entry name" value="PDZ_sf"/>
</dbReference>
<sequence>MNVLLSIAVLGLLIFFHESGHFLAAVLQKIKVSGFSIGFGPALLKKEINGITYSLRSLPLGGFVSFPDEETDSLVQPNDPDLLKNRPIHQRAIVISAGVIANLLLAWIVLIGQASFVGIPNQPEPGVIIMGIQPDEPAFNSGLVAGDRIMSVNGKELGSGKEGIMNLVNIIQNSSGEELLFERVNEGVNDAVSIIPAENEGNGRIGAQLQPNLPNEVSKAKNIGEIFNSSNSQFYELLSRTVIGYKSLITNFSSTAQQLSGPVKIVEIGAQLSEQGGSGLVLFSALVSINLAVLNSLPLPLLDGGQLVLLILESIRGKPVPEKIQLAFMQSGFVLLVGLSVVLIIRDTTQLALVQQFVHRQ</sequence>
<dbReference type="GO" id="GO:0016020">
    <property type="term" value="C:membrane"/>
    <property type="evidence" value="ECO:0007669"/>
    <property type="project" value="UniProtKB-SubCell"/>
</dbReference>
<accession>A0A0A2C378</accession>
<dbReference type="InterPro" id="IPR001478">
    <property type="entry name" value="PDZ"/>
</dbReference>
<name>A0A0A2C378_PROMR</name>
<dbReference type="CDD" id="cd06163">
    <property type="entry name" value="S2P-M50_PDZ_RseP-like"/>
    <property type="match status" value="1"/>
</dbReference>
<evidence type="ECO:0000259" key="12">
    <source>
        <dbReference type="PROSITE" id="PS50106"/>
    </source>
</evidence>
<feature type="transmembrane region" description="Helical" evidence="11">
    <location>
        <begin position="324"/>
        <end position="345"/>
    </location>
</feature>
<evidence type="ECO:0000256" key="9">
    <source>
        <dbReference type="ARBA" id="ARBA00023049"/>
    </source>
</evidence>
<feature type="transmembrane region" description="Helical" evidence="11">
    <location>
        <begin position="92"/>
        <end position="112"/>
    </location>
</feature>
<gene>
    <name evidence="13" type="ORF">EV03_0724</name>
</gene>
<dbReference type="Pfam" id="PF02163">
    <property type="entry name" value="Peptidase_M50"/>
    <property type="match status" value="1"/>
</dbReference>
<evidence type="ECO:0000256" key="3">
    <source>
        <dbReference type="ARBA" id="ARBA00007931"/>
    </source>
</evidence>
<evidence type="ECO:0000256" key="7">
    <source>
        <dbReference type="ARBA" id="ARBA00022833"/>
    </source>
</evidence>
<comment type="subcellular location">
    <subcellularLocation>
        <location evidence="2">Membrane</location>
        <topology evidence="2">Multi-pass membrane protein</topology>
    </subcellularLocation>
</comment>
<evidence type="ECO:0000256" key="4">
    <source>
        <dbReference type="ARBA" id="ARBA00022670"/>
    </source>
</evidence>
<dbReference type="RefSeq" id="WP_036905228.1">
    <property type="nucleotide sequence ID" value="NZ_CP138967.1"/>
</dbReference>
<keyword evidence="5 11" id="KW-0812">Transmembrane</keyword>
<protein>
    <recommendedName>
        <fullName evidence="11">Zinc metalloprotease</fullName>
        <ecNumber evidence="11">3.4.24.-</ecNumber>
    </recommendedName>
</protein>
<feature type="domain" description="PDZ" evidence="12">
    <location>
        <begin position="126"/>
        <end position="157"/>
    </location>
</feature>